<protein>
    <submittedName>
        <fullName evidence="6">Amino acid adenylation domain-containing protein</fullName>
    </submittedName>
</protein>
<evidence type="ECO:0000256" key="1">
    <source>
        <dbReference type="ARBA" id="ARBA00001957"/>
    </source>
</evidence>
<keyword evidence="7" id="KW-1185">Reference proteome</keyword>
<dbReference type="InterPro" id="IPR045851">
    <property type="entry name" value="AMP-bd_C_sf"/>
</dbReference>
<dbReference type="RefSeq" id="WP_359777615.1">
    <property type="nucleotide sequence ID" value="NZ_JBEYRR010000004.1"/>
</dbReference>
<evidence type="ECO:0000256" key="3">
    <source>
        <dbReference type="ARBA" id="ARBA00022553"/>
    </source>
</evidence>
<dbReference type="Pfam" id="PF13193">
    <property type="entry name" value="AMP-binding_C"/>
    <property type="match status" value="1"/>
</dbReference>
<dbReference type="PROSITE" id="PS50075">
    <property type="entry name" value="CARRIER"/>
    <property type="match status" value="1"/>
</dbReference>
<keyword evidence="3" id="KW-0597">Phosphoprotein</keyword>
<dbReference type="InterPro" id="IPR009081">
    <property type="entry name" value="PP-bd_ACP"/>
</dbReference>
<sequence>MSDRCVHQLVEAQVLETPDAVAVVWDGGTLTYRELDERAGRLAGLLAAEGVRQETLVGVAMEPSPLLLVSLLAVWKAGGAYVPIDPALPRSVAETMIADAGIAVVILNEPAAVGTSGLSVVNLDGLDLDRSRPGGGDPSGAPGFASTRTNDPARTNNPALTNDPANLAYCVFTSGSTGKPKPVVVAHASLAAHARSIRDELALGPKDRVLQFTTMGIDAALEEIVPAWLAGAAVVMPAQRRFSSWELTDMIVRLAVTTVSLPSAYWHQWVDDLTAGLVHLPAELRSVYIGGDKILAAKLDAWYRVPGAEAVDWMAGYGPTETTIVVALYRPDSAHREHPADPDNALVPIGRPHANAKIVILDDALRPVPDDTPGDIWVGGPPLARGYHNAPGATAARFLPDPQGPPGARMYRTGDRGSRRADGTLVFLGRSDRQVKIRGQRVEPGQVESALHRCRGVRDVAVVTADDPPYGARLIAYVEADVPEAAIRAEAAGLLPEAMVPQTIVVMDQIPRSPLNGKVARGRLPAVRPPRVDHPDAAAMTALERVVAFLASDVLDGRTVGRAEDLVAAGGDSLRALQLLSRVSEVTGVALTFAQFRAAPHVAGIAALVRQGRGQDAADGTVVATGDRGDRIPASRGQQALWFLDLVHRGAPTYAIPLGYLIRGPLDLDRLDTALSALVARHEALRTVFEQRDGTVRQHIRPAGPVRTALTVVPDRAEASRRAMADAALPFDLTAGPLLRSTCFRVSAEEHLWLLDVHHAVFDAWSVGVFWRELTKLYEGVPLPEATVQYGDVSAWQQRWLRGAEADQQRAYWRTRLDGYPPAIAPGSPRGTGTNGFAVPLPPGAVAPADVERVAGAYGTTAFTVLLAAFMAALHRTGGGDDIVVGVVMACRNRPGTEDVIGYLANTVPVRVRFAEGMRFGELIARTDAALTEALTHQELPLADMVESLERRGGGGQSPLFHTTFSLQSTPLDDQAGIDGLDITEHFVHTGTARVALSLMMRQGKEGLVGEIEYAAARFDQASARQWQNGLLALTAAGLADPDSPVGHLPLTAADGPDE</sequence>
<dbReference type="InterPro" id="IPR023213">
    <property type="entry name" value="CAT-like_dom_sf"/>
</dbReference>
<evidence type="ECO:0000313" key="6">
    <source>
        <dbReference type="EMBL" id="MEW2362597.1"/>
    </source>
</evidence>
<dbReference type="CDD" id="cd19531">
    <property type="entry name" value="LCL_NRPS-like"/>
    <property type="match status" value="1"/>
</dbReference>
<dbReference type="SUPFAM" id="SSF52777">
    <property type="entry name" value="CoA-dependent acyltransferases"/>
    <property type="match status" value="2"/>
</dbReference>
<dbReference type="Gene3D" id="3.30.559.10">
    <property type="entry name" value="Chloramphenicol acetyltransferase-like domain"/>
    <property type="match status" value="1"/>
</dbReference>
<dbReference type="InterPro" id="IPR025110">
    <property type="entry name" value="AMP-bd_C"/>
</dbReference>
<feature type="domain" description="Carrier" evidence="5">
    <location>
        <begin position="538"/>
        <end position="613"/>
    </location>
</feature>
<organism evidence="6 7">
    <name type="scientific">Streptomyces huasconensis</name>
    <dbReference type="NCBI Taxonomy" id="1854574"/>
    <lineage>
        <taxon>Bacteria</taxon>
        <taxon>Bacillati</taxon>
        <taxon>Actinomycetota</taxon>
        <taxon>Actinomycetes</taxon>
        <taxon>Kitasatosporales</taxon>
        <taxon>Streptomycetaceae</taxon>
        <taxon>Streptomyces</taxon>
    </lineage>
</organism>
<accession>A0ABV3LW65</accession>
<dbReference type="Pfam" id="PF00501">
    <property type="entry name" value="AMP-binding"/>
    <property type="match status" value="1"/>
</dbReference>
<dbReference type="Pfam" id="PF00550">
    <property type="entry name" value="PP-binding"/>
    <property type="match status" value="1"/>
</dbReference>
<proteinExistence type="predicted"/>
<dbReference type="InterPro" id="IPR042099">
    <property type="entry name" value="ANL_N_sf"/>
</dbReference>
<evidence type="ECO:0000256" key="4">
    <source>
        <dbReference type="SAM" id="MobiDB-lite"/>
    </source>
</evidence>
<evidence type="ECO:0000313" key="7">
    <source>
        <dbReference type="Proteomes" id="UP001553843"/>
    </source>
</evidence>
<feature type="region of interest" description="Disordered" evidence="4">
    <location>
        <begin position="129"/>
        <end position="160"/>
    </location>
</feature>
<dbReference type="Gene3D" id="3.40.50.12780">
    <property type="entry name" value="N-terminal domain of ligase-like"/>
    <property type="match status" value="1"/>
</dbReference>
<dbReference type="NCBIfam" id="TIGR01733">
    <property type="entry name" value="AA-adenyl-dom"/>
    <property type="match status" value="1"/>
</dbReference>
<dbReference type="CDD" id="cd05930">
    <property type="entry name" value="A_NRPS"/>
    <property type="match status" value="1"/>
</dbReference>
<keyword evidence="2" id="KW-0596">Phosphopantetheine</keyword>
<dbReference type="Gene3D" id="3.30.300.30">
    <property type="match status" value="1"/>
</dbReference>
<dbReference type="SUPFAM" id="SSF47336">
    <property type="entry name" value="ACP-like"/>
    <property type="match status" value="1"/>
</dbReference>
<comment type="caution">
    <text evidence="6">The sequence shown here is derived from an EMBL/GenBank/DDBJ whole genome shotgun (WGS) entry which is preliminary data.</text>
</comment>
<dbReference type="SUPFAM" id="SSF56801">
    <property type="entry name" value="Acetyl-CoA synthetase-like"/>
    <property type="match status" value="1"/>
</dbReference>
<dbReference type="Pfam" id="PF00668">
    <property type="entry name" value="Condensation"/>
    <property type="match status" value="1"/>
</dbReference>
<dbReference type="Gene3D" id="1.10.1200.10">
    <property type="entry name" value="ACP-like"/>
    <property type="match status" value="1"/>
</dbReference>
<feature type="compositionally biased region" description="Polar residues" evidence="4">
    <location>
        <begin position="146"/>
        <end position="160"/>
    </location>
</feature>
<dbReference type="InterPro" id="IPR010071">
    <property type="entry name" value="AA_adenyl_dom"/>
</dbReference>
<dbReference type="InterPro" id="IPR036736">
    <property type="entry name" value="ACP-like_sf"/>
</dbReference>
<dbReference type="Proteomes" id="UP001553843">
    <property type="component" value="Unassembled WGS sequence"/>
</dbReference>
<reference evidence="6 7" key="1">
    <citation type="submission" date="2024-06" db="EMBL/GenBank/DDBJ databases">
        <title>The Natural Products Discovery Center: Release of the First 8490 Sequenced Strains for Exploring Actinobacteria Biosynthetic Diversity.</title>
        <authorList>
            <person name="Kalkreuter E."/>
            <person name="Kautsar S.A."/>
            <person name="Yang D."/>
            <person name="Bader C.D."/>
            <person name="Teijaro C.N."/>
            <person name="Fluegel L."/>
            <person name="Davis C.M."/>
            <person name="Simpson J.R."/>
            <person name="Lauterbach L."/>
            <person name="Steele A.D."/>
            <person name="Gui C."/>
            <person name="Meng S."/>
            <person name="Li G."/>
            <person name="Viehrig K."/>
            <person name="Ye F."/>
            <person name="Su P."/>
            <person name="Kiefer A.F."/>
            <person name="Nichols A."/>
            <person name="Cepeda A.J."/>
            <person name="Yan W."/>
            <person name="Fan B."/>
            <person name="Jiang Y."/>
            <person name="Adhikari A."/>
            <person name="Zheng C.-J."/>
            <person name="Schuster L."/>
            <person name="Cowan T.M."/>
            <person name="Smanski M.J."/>
            <person name="Chevrette M.G."/>
            <person name="De Carvalho L.P.S."/>
            <person name="Shen B."/>
        </authorList>
    </citation>
    <scope>NUCLEOTIDE SEQUENCE [LARGE SCALE GENOMIC DNA]</scope>
    <source>
        <strain evidence="6 7">NPDC047833</strain>
    </source>
</reference>
<comment type="cofactor">
    <cofactor evidence="1">
        <name>pantetheine 4'-phosphate</name>
        <dbReference type="ChEBI" id="CHEBI:47942"/>
    </cofactor>
</comment>
<dbReference type="Gene3D" id="3.30.559.30">
    <property type="entry name" value="Nonribosomal peptide synthetase, condensation domain"/>
    <property type="match status" value="1"/>
</dbReference>
<gene>
    <name evidence="6" type="ORF">AB0887_11660</name>
</gene>
<name>A0ABV3LW65_9ACTN</name>
<dbReference type="EMBL" id="JBEYRS010000004">
    <property type="protein sequence ID" value="MEW2362597.1"/>
    <property type="molecule type" value="Genomic_DNA"/>
</dbReference>
<evidence type="ECO:0000256" key="2">
    <source>
        <dbReference type="ARBA" id="ARBA00022450"/>
    </source>
</evidence>
<dbReference type="PROSITE" id="PS00012">
    <property type="entry name" value="PHOSPHOPANTETHEINE"/>
    <property type="match status" value="1"/>
</dbReference>
<evidence type="ECO:0000259" key="5">
    <source>
        <dbReference type="PROSITE" id="PS50075"/>
    </source>
</evidence>
<dbReference type="PANTHER" id="PTHR45527:SF1">
    <property type="entry name" value="FATTY ACID SYNTHASE"/>
    <property type="match status" value="1"/>
</dbReference>
<dbReference type="InterPro" id="IPR001242">
    <property type="entry name" value="Condensation_dom"/>
</dbReference>
<dbReference type="InterPro" id="IPR006162">
    <property type="entry name" value="Ppantetheine_attach_site"/>
</dbReference>
<dbReference type="InterPro" id="IPR000873">
    <property type="entry name" value="AMP-dep_synth/lig_dom"/>
</dbReference>
<dbReference type="PANTHER" id="PTHR45527">
    <property type="entry name" value="NONRIBOSOMAL PEPTIDE SYNTHETASE"/>
    <property type="match status" value="1"/>
</dbReference>